<reference evidence="1" key="1">
    <citation type="submission" date="2023-08" db="EMBL/GenBank/DDBJ databases">
        <title>Functional and genomic diversity of the sorghum phyllosphere microbiome.</title>
        <authorList>
            <person name="Shade A."/>
        </authorList>
    </citation>
    <scope>NUCLEOTIDE SEQUENCE</scope>
    <source>
        <strain evidence="1">SORGH_AS_0885</strain>
    </source>
</reference>
<dbReference type="EMBL" id="JAVIZJ010000004">
    <property type="protein sequence ID" value="MDR6209912.1"/>
    <property type="molecule type" value="Genomic_DNA"/>
</dbReference>
<organism evidence="1 2">
    <name type="scientific">Nocardioides zeae</name>
    <dbReference type="NCBI Taxonomy" id="1457234"/>
    <lineage>
        <taxon>Bacteria</taxon>
        <taxon>Bacillati</taxon>
        <taxon>Actinomycetota</taxon>
        <taxon>Actinomycetes</taxon>
        <taxon>Propionibacteriales</taxon>
        <taxon>Nocardioidaceae</taxon>
        <taxon>Nocardioides</taxon>
    </lineage>
</organism>
<sequence length="289" mass="29638">MSRRALTVVGTGGPVLVQDLGRPGHAAVGVGRSGAADRAAYLLGNRAVGNRLGAASLEVTLGGLEVEVVGGPLWCCLTGAPATLEADGRACPAGAVVAVRHRLRIGTPARGLRCYLAVRGGIDVPRVLGSRSRDVLAGLGPAPLGAGDVVVVGDDAEEAEAGWPRVDAVPVDALAEPALLRVVPGPRADLVADPDRLVTGEWRASVHTDRVGTRLEGGAPLLHRDPERQLPSEGAVRGALQVPPSGEPVLFGPDHPVTGGYPVVGVVVDADVDRAAQLRPGDPVRFRWA</sequence>
<evidence type="ECO:0000313" key="2">
    <source>
        <dbReference type="Proteomes" id="UP001261666"/>
    </source>
</evidence>
<comment type="caution">
    <text evidence="1">The sequence shown here is derived from an EMBL/GenBank/DDBJ whole genome shotgun (WGS) entry which is preliminary data.</text>
</comment>
<dbReference type="Proteomes" id="UP001261666">
    <property type="component" value="Unassembled WGS sequence"/>
</dbReference>
<accession>A0ACC6IGS1</accession>
<protein>
    <submittedName>
        <fullName evidence="1">Biotin-dependent carboxylase-like uncharacterized protein</fullName>
    </submittedName>
</protein>
<proteinExistence type="predicted"/>
<evidence type="ECO:0000313" key="1">
    <source>
        <dbReference type="EMBL" id="MDR6209912.1"/>
    </source>
</evidence>
<keyword evidence="2" id="KW-1185">Reference proteome</keyword>
<name>A0ACC6IGS1_9ACTN</name>
<gene>
    <name evidence="1" type="ORF">QE364_001619</name>
</gene>